<dbReference type="RefSeq" id="WP_053417729.1">
    <property type="nucleotide sequence ID" value="NZ_JBHVNE010000001.1"/>
</dbReference>
<keyword evidence="4" id="KW-1185">Reference proteome</keyword>
<protein>
    <recommendedName>
        <fullName evidence="2">DUF3899 domain-containing protein</fullName>
    </recommendedName>
</protein>
<accession>A0A0M0LF78</accession>
<feature type="transmembrane region" description="Helical" evidence="1">
    <location>
        <begin position="35"/>
        <end position="57"/>
    </location>
</feature>
<proteinExistence type="predicted"/>
<dbReference type="STRING" id="263475.AMD00_14530"/>
<comment type="caution">
    <text evidence="3">The sequence shown here is derived from an EMBL/GenBank/DDBJ whole genome shotgun (WGS) entry which is preliminary data.</text>
</comment>
<dbReference type="Pfam" id="PF13038">
    <property type="entry name" value="DUF3899"/>
    <property type="match status" value="1"/>
</dbReference>
<dbReference type="AlphaFoldDB" id="A0A0M0LF78"/>
<organism evidence="3 4">
    <name type="scientific">Viridibacillus arvi</name>
    <dbReference type="NCBI Taxonomy" id="263475"/>
    <lineage>
        <taxon>Bacteria</taxon>
        <taxon>Bacillati</taxon>
        <taxon>Bacillota</taxon>
        <taxon>Bacilli</taxon>
        <taxon>Bacillales</taxon>
        <taxon>Caryophanaceae</taxon>
        <taxon>Viridibacillus</taxon>
    </lineage>
</organism>
<keyword evidence="1" id="KW-0812">Transmembrane</keyword>
<dbReference type="InterPro" id="IPR025007">
    <property type="entry name" value="DUF3899"/>
</dbReference>
<gene>
    <name evidence="3" type="ORF">AMD00_14530</name>
</gene>
<name>A0A0M0LF78_9BACL</name>
<sequence>MKKKGILFLALQFLIVIIMLFQYKMLRLIDYINVSFIIGGIVLFIGLASYILSSGFFDIFTVSMRKVFVKSSRLEDVKSMRAPSEIVSMPYLGILQIGGATIMMMFIALIFYYL</sequence>
<keyword evidence="1" id="KW-0472">Membrane</keyword>
<feature type="domain" description="DUF3899" evidence="2">
    <location>
        <begin position="32"/>
        <end position="109"/>
    </location>
</feature>
<evidence type="ECO:0000259" key="2">
    <source>
        <dbReference type="Pfam" id="PF13038"/>
    </source>
</evidence>
<feature type="transmembrane region" description="Helical" evidence="1">
    <location>
        <begin position="6"/>
        <end position="23"/>
    </location>
</feature>
<evidence type="ECO:0000313" key="3">
    <source>
        <dbReference type="EMBL" id="KOO49562.1"/>
    </source>
</evidence>
<evidence type="ECO:0000256" key="1">
    <source>
        <dbReference type="SAM" id="Phobius"/>
    </source>
</evidence>
<keyword evidence="1" id="KW-1133">Transmembrane helix</keyword>
<evidence type="ECO:0000313" key="4">
    <source>
        <dbReference type="Proteomes" id="UP000036867"/>
    </source>
</evidence>
<dbReference type="Proteomes" id="UP000036867">
    <property type="component" value="Unassembled WGS sequence"/>
</dbReference>
<dbReference type="GeneID" id="301137314"/>
<dbReference type="EMBL" id="LILB01000005">
    <property type="protein sequence ID" value="KOO49562.1"/>
    <property type="molecule type" value="Genomic_DNA"/>
</dbReference>
<reference evidence="4" key="1">
    <citation type="submission" date="2015-08" db="EMBL/GenBank/DDBJ databases">
        <title>Fjat-10028 dsm 16317.</title>
        <authorList>
            <person name="Liu B."/>
            <person name="Wang J."/>
            <person name="Zhu Y."/>
            <person name="Liu G."/>
            <person name="Chen Q."/>
            <person name="Chen Z."/>
            <person name="Lan J."/>
            <person name="Che J."/>
            <person name="Ge C."/>
            <person name="Shi H."/>
            <person name="Pan Z."/>
            <person name="Liu X."/>
        </authorList>
    </citation>
    <scope>NUCLEOTIDE SEQUENCE [LARGE SCALE GENOMIC DNA]</scope>
    <source>
        <strain evidence="4">DSM 16317</strain>
    </source>
</reference>
<dbReference type="OrthoDB" id="2989943at2"/>
<feature type="transmembrane region" description="Helical" evidence="1">
    <location>
        <begin position="91"/>
        <end position="113"/>
    </location>
</feature>